<feature type="compositionally biased region" description="Pro residues" evidence="1">
    <location>
        <begin position="142"/>
        <end position="154"/>
    </location>
</feature>
<gene>
    <name evidence="3" type="ORF">PHLCEN_2v9262</name>
</gene>
<comment type="caution">
    <text evidence="3">The sequence shown here is derived from an EMBL/GenBank/DDBJ whole genome shotgun (WGS) entry which is preliminary data.</text>
</comment>
<dbReference type="AlphaFoldDB" id="A0A2R6NRE2"/>
<name>A0A2R6NRE2_9APHY</name>
<reference evidence="3 4" key="1">
    <citation type="submission" date="2018-02" db="EMBL/GenBank/DDBJ databases">
        <title>Genome sequence of the basidiomycete white-rot fungus Phlebia centrifuga.</title>
        <authorList>
            <person name="Granchi Z."/>
            <person name="Peng M."/>
            <person name="de Vries R.P."/>
            <person name="Hilden K."/>
            <person name="Makela M.R."/>
            <person name="Grigoriev I."/>
            <person name="Riley R."/>
        </authorList>
    </citation>
    <scope>NUCLEOTIDE SEQUENCE [LARGE SCALE GENOMIC DNA]</scope>
    <source>
        <strain evidence="3 4">FBCC195</strain>
    </source>
</reference>
<keyword evidence="2" id="KW-1133">Transmembrane helix</keyword>
<dbReference type="Gene3D" id="2.60.120.260">
    <property type="entry name" value="Galactose-binding domain-like"/>
    <property type="match status" value="1"/>
</dbReference>
<keyword evidence="2" id="KW-0812">Transmembrane</keyword>
<evidence type="ECO:0000256" key="1">
    <source>
        <dbReference type="SAM" id="MobiDB-lite"/>
    </source>
</evidence>
<feature type="transmembrane region" description="Helical" evidence="2">
    <location>
        <begin position="269"/>
        <end position="290"/>
    </location>
</feature>
<sequence length="328" mass="34420">MSNSGIILIDGNDSQVHLTGAWYLLTADDPDTTAWQDGTLNGINGATASFTFAFSGSQVAVYGTLRGQNYTLETPTESTYNIDNVFLQDYVAPQVTVDQNKVSFFDSGDIGAGNHSLSVTITSATGNFPYYLDFLTVVPPPPPVTTSPTPPTPPQTTSTLPTFQPPTQSSTSPPAQIETSVSPGTPNSVPPFSKPPTSESLQPASAESSTSTLPPQPGNSTTTIVENGTSVVVQIAPSSTVSSSISSLTPPLAPVQNNSTVPRIEVGPIVGGVVGGVVVLIAALVLFFFCRRHKKSGNLRDNNVVDFVGGKHFLLNYVLSCLFNDVLK</sequence>
<feature type="compositionally biased region" description="Polar residues" evidence="1">
    <location>
        <begin position="195"/>
        <end position="223"/>
    </location>
</feature>
<dbReference type="EMBL" id="MLYV02000917">
    <property type="protein sequence ID" value="PSR75221.1"/>
    <property type="molecule type" value="Genomic_DNA"/>
</dbReference>
<organism evidence="3 4">
    <name type="scientific">Hermanssonia centrifuga</name>
    <dbReference type="NCBI Taxonomy" id="98765"/>
    <lineage>
        <taxon>Eukaryota</taxon>
        <taxon>Fungi</taxon>
        <taxon>Dikarya</taxon>
        <taxon>Basidiomycota</taxon>
        <taxon>Agaricomycotina</taxon>
        <taxon>Agaricomycetes</taxon>
        <taxon>Polyporales</taxon>
        <taxon>Meruliaceae</taxon>
        <taxon>Hermanssonia</taxon>
    </lineage>
</organism>
<protein>
    <submittedName>
        <fullName evidence="3">Uncharacterized protein</fullName>
    </submittedName>
</protein>
<accession>A0A2R6NRE2</accession>
<dbReference type="OrthoDB" id="3265734at2759"/>
<feature type="compositionally biased region" description="Polar residues" evidence="1">
    <location>
        <begin position="177"/>
        <end position="187"/>
    </location>
</feature>
<evidence type="ECO:0000256" key="2">
    <source>
        <dbReference type="SAM" id="Phobius"/>
    </source>
</evidence>
<feature type="region of interest" description="Disordered" evidence="1">
    <location>
        <begin position="142"/>
        <end position="223"/>
    </location>
</feature>
<feature type="compositionally biased region" description="Low complexity" evidence="1">
    <location>
        <begin position="155"/>
        <end position="174"/>
    </location>
</feature>
<evidence type="ECO:0000313" key="3">
    <source>
        <dbReference type="EMBL" id="PSR75221.1"/>
    </source>
</evidence>
<keyword evidence="4" id="KW-1185">Reference proteome</keyword>
<proteinExistence type="predicted"/>
<evidence type="ECO:0000313" key="4">
    <source>
        <dbReference type="Proteomes" id="UP000186601"/>
    </source>
</evidence>
<dbReference type="Proteomes" id="UP000186601">
    <property type="component" value="Unassembled WGS sequence"/>
</dbReference>
<keyword evidence="2" id="KW-0472">Membrane</keyword>